<evidence type="ECO:0000313" key="3">
    <source>
        <dbReference type="Proteomes" id="UP000610746"/>
    </source>
</evidence>
<name>A0A8J8G7W1_9FLAO</name>
<organism evidence="2 3">
    <name type="scientific">Frigoriflavimonas asaccharolytica</name>
    <dbReference type="NCBI Taxonomy" id="2735899"/>
    <lineage>
        <taxon>Bacteria</taxon>
        <taxon>Pseudomonadati</taxon>
        <taxon>Bacteroidota</taxon>
        <taxon>Flavobacteriia</taxon>
        <taxon>Flavobacteriales</taxon>
        <taxon>Weeksellaceae</taxon>
        <taxon>Frigoriflavimonas</taxon>
    </lineage>
</organism>
<gene>
    <name evidence="2" type="ORF">HNQ03_001368</name>
</gene>
<keyword evidence="3" id="KW-1185">Reference proteome</keyword>
<proteinExistence type="predicted"/>
<dbReference type="Proteomes" id="UP000610746">
    <property type="component" value="Unassembled WGS sequence"/>
</dbReference>
<reference evidence="2" key="1">
    <citation type="submission" date="2020-05" db="EMBL/GenBank/DDBJ databases">
        <title>Genomic Encyclopedia of Type Strains, Phase IV (KMG-V): Genome sequencing to study the core and pangenomes of soil and plant-associated prokaryotes.</title>
        <authorList>
            <person name="Whitman W."/>
        </authorList>
    </citation>
    <scope>NUCLEOTIDE SEQUENCE</scope>
    <source>
        <strain evidence="2">16F</strain>
    </source>
</reference>
<feature type="region of interest" description="Disordered" evidence="1">
    <location>
        <begin position="223"/>
        <end position="249"/>
    </location>
</feature>
<protein>
    <submittedName>
        <fullName evidence="2">Uncharacterized protein</fullName>
    </submittedName>
</protein>
<feature type="non-terminal residue" evidence="2">
    <location>
        <position position="249"/>
    </location>
</feature>
<evidence type="ECO:0000256" key="1">
    <source>
        <dbReference type="SAM" id="MobiDB-lite"/>
    </source>
</evidence>
<evidence type="ECO:0000313" key="2">
    <source>
        <dbReference type="EMBL" id="NRS92300.1"/>
    </source>
</evidence>
<dbReference type="AlphaFoldDB" id="A0A8J8G7W1"/>
<accession>A0A8J8G7W1</accession>
<sequence>MSKGGVYRIKGDENPKVGVKTYYNVVEWYPETPHSQRNQSLVTWELYLKTDDGYRSTGIKKKGINYFTFGPNAHKFSYKIEGYLHEAEGKEPMAIFVQPQKKDQSVSQEKEILGIDLSYQDGSKITKTLHYMDRSSATAKCQNLALHSIVFKLWEDDEVENGHNSKNQFITKSPPITVDARGNARWDFTLFNTYIALANKREDEKKKHEYYVTAEYFGKTHASQNVNVYNPEDEKKTTPSKTSTSKTPK</sequence>
<comment type="caution">
    <text evidence="2">The sequence shown here is derived from an EMBL/GenBank/DDBJ whole genome shotgun (WGS) entry which is preliminary data.</text>
</comment>
<feature type="compositionally biased region" description="Low complexity" evidence="1">
    <location>
        <begin position="239"/>
        <end position="249"/>
    </location>
</feature>
<dbReference type="RefSeq" id="WP_173778914.1">
    <property type="nucleotide sequence ID" value="NZ_JABSNO010000008.1"/>
</dbReference>
<dbReference type="EMBL" id="JABSNO010000008">
    <property type="protein sequence ID" value="NRS92300.1"/>
    <property type="molecule type" value="Genomic_DNA"/>
</dbReference>